<protein>
    <submittedName>
        <fullName evidence="2">Uncharacterized protein</fullName>
    </submittedName>
</protein>
<dbReference type="Proteomes" id="UP000015106">
    <property type="component" value="Chromosome 3"/>
</dbReference>
<reference evidence="2" key="3">
    <citation type="submission" date="2022-06" db="UniProtKB">
        <authorList>
            <consortium name="EnsemblPlants"/>
        </authorList>
    </citation>
    <scope>IDENTIFICATION</scope>
</reference>
<proteinExistence type="predicted"/>
<reference evidence="2" key="2">
    <citation type="submission" date="2018-03" db="EMBL/GenBank/DDBJ databases">
        <title>The Triticum urartu genome reveals the dynamic nature of wheat genome evolution.</title>
        <authorList>
            <person name="Ling H."/>
            <person name="Ma B."/>
            <person name="Shi X."/>
            <person name="Liu H."/>
            <person name="Dong L."/>
            <person name="Sun H."/>
            <person name="Cao Y."/>
            <person name="Gao Q."/>
            <person name="Zheng S."/>
            <person name="Li Y."/>
            <person name="Yu Y."/>
            <person name="Du H."/>
            <person name="Qi M."/>
            <person name="Li Y."/>
            <person name="Yu H."/>
            <person name="Cui Y."/>
            <person name="Wang N."/>
            <person name="Chen C."/>
            <person name="Wu H."/>
            <person name="Zhao Y."/>
            <person name="Zhang J."/>
            <person name="Li Y."/>
            <person name="Zhou W."/>
            <person name="Zhang B."/>
            <person name="Hu W."/>
            <person name="Eijk M."/>
            <person name="Tang J."/>
            <person name="Witsenboer H."/>
            <person name="Zhao S."/>
            <person name="Li Z."/>
            <person name="Zhang A."/>
            <person name="Wang D."/>
            <person name="Liang C."/>
        </authorList>
    </citation>
    <scope>NUCLEOTIDE SEQUENCE [LARGE SCALE GENOMIC DNA]</scope>
    <source>
        <strain evidence="2">cv. G1812</strain>
    </source>
</reference>
<dbReference type="EnsemblPlants" id="TuG1812G0300001486.01.T01">
    <property type="protein sequence ID" value="TuG1812G0300001486.01.T01.cds308582"/>
    <property type="gene ID" value="TuG1812G0300001486.01"/>
</dbReference>
<reference evidence="3" key="1">
    <citation type="journal article" date="2013" name="Nature">
        <title>Draft genome of the wheat A-genome progenitor Triticum urartu.</title>
        <authorList>
            <person name="Ling H.Q."/>
            <person name="Zhao S."/>
            <person name="Liu D."/>
            <person name="Wang J."/>
            <person name="Sun H."/>
            <person name="Zhang C."/>
            <person name="Fan H."/>
            <person name="Li D."/>
            <person name="Dong L."/>
            <person name="Tao Y."/>
            <person name="Gao C."/>
            <person name="Wu H."/>
            <person name="Li Y."/>
            <person name="Cui Y."/>
            <person name="Guo X."/>
            <person name="Zheng S."/>
            <person name="Wang B."/>
            <person name="Yu K."/>
            <person name="Liang Q."/>
            <person name="Yang W."/>
            <person name="Lou X."/>
            <person name="Chen J."/>
            <person name="Feng M."/>
            <person name="Jian J."/>
            <person name="Zhang X."/>
            <person name="Luo G."/>
            <person name="Jiang Y."/>
            <person name="Liu J."/>
            <person name="Wang Z."/>
            <person name="Sha Y."/>
            <person name="Zhang B."/>
            <person name="Wu H."/>
            <person name="Tang D."/>
            <person name="Shen Q."/>
            <person name="Xue P."/>
            <person name="Zou S."/>
            <person name="Wang X."/>
            <person name="Liu X."/>
            <person name="Wang F."/>
            <person name="Yang Y."/>
            <person name="An X."/>
            <person name="Dong Z."/>
            <person name="Zhang K."/>
            <person name="Zhang X."/>
            <person name="Luo M.C."/>
            <person name="Dvorak J."/>
            <person name="Tong Y."/>
            <person name="Wang J."/>
            <person name="Yang H."/>
            <person name="Li Z."/>
            <person name="Wang D."/>
            <person name="Zhang A."/>
            <person name="Wang J."/>
        </authorList>
    </citation>
    <scope>NUCLEOTIDE SEQUENCE</scope>
    <source>
        <strain evidence="3">cv. G1812</strain>
    </source>
</reference>
<evidence type="ECO:0000313" key="2">
    <source>
        <dbReference type="EnsemblPlants" id="TuG1812G0300001486.01.T01.cds308582"/>
    </source>
</evidence>
<evidence type="ECO:0000313" key="3">
    <source>
        <dbReference type="Proteomes" id="UP000015106"/>
    </source>
</evidence>
<name>A0A8R7PQ79_TRIUA</name>
<organism evidence="2 3">
    <name type="scientific">Triticum urartu</name>
    <name type="common">Red wild einkorn</name>
    <name type="synonym">Crithodium urartu</name>
    <dbReference type="NCBI Taxonomy" id="4572"/>
    <lineage>
        <taxon>Eukaryota</taxon>
        <taxon>Viridiplantae</taxon>
        <taxon>Streptophyta</taxon>
        <taxon>Embryophyta</taxon>
        <taxon>Tracheophyta</taxon>
        <taxon>Spermatophyta</taxon>
        <taxon>Magnoliopsida</taxon>
        <taxon>Liliopsida</taxon>
        <taxon>Poales</taxon>
        <taxon>Poaceae</taxon>
        <taxon>BOP clade</taxon>
        <taxon>Pooideae</taxon>
        <taxon>Triticodae</taxon>
        <taxon>Triticeae</taxon>
        <taxon>Triticinae</taxon>
        <taxon>Triticum</taxon>
    </lineage>
</organism>
<accession>A0A8R7PQ79</accession>
<evidence type="ECO:0000256" key="1">
    <source>
        <dbReference type="SAM" id="MobiDB-lite"/>
    </source>
</evidence>
<dbReference type="Gramene" id="TuG1812G0300001486.01.T01">
    <property type="protein sequence ID" value="TuG1812G0300001486.01.T01.cds308582"/>
    <property type="gene ID" value="TuG1812G0300001486.01"/>
</dbReference>
<dbReference type="AlphaFoldDB" id="A0A8R7PQ79"/>
<feature type="region of interest" description="Disordered" evidence="1">
    <location>
        <begin position="125"/>
        <end position="171"/>
    </location>
</feature>
<feature type="compositionally biased region" description="Basic residues" evidence="1">
    <location>
        <begin position="133"/>
        <end position="143"/>
    </location>
</feature>
<sequence>HALDAGAEARHERRLAPPLALHGVALERPRDHAPAFAAVEAQDAERGHVAAEPHVAVDHGVAEAPRGVVRLQQLLARPQPRGARGHVPDAAGGDRQPAVVVLLAAGSRDDALAHVDAREVAVSGEEAGDVRPRGARRRARQRGLHGASPLLRRRSCQRPPLLRTRLADLHS</sequence>
<keyword evidence="3" id="KW-1185">Reference proteome</keyword>